<keyword evidence="2" id="KW-1185">Reference proteome</keyword>
<comment type="caution">
    <text evidence="1">The sequence shown here is derived from an EMBL/GenBank/DDBJ whole genome shotgun (WGS) entry which is preliminary data.</text>
</comment>
<name>A0ACC1APH5_9ROSI</name>
<organism evidence="1 2">
    <name type="scientific">Pistacia atlantica</name>
    <dbReference type="NCBI Taxonomy" id="434234"/>
    <lineage>
        <taxon>Eukaryota</taxon>
        <taxon>Viridiplantae</taxon>
        <taxon>Streptophyta</taxon>
        <taxon>Embryophyta</taxon>
        <taxon>Tracheophyta</taxon>
        <taxon>Spermatophyta</taxon>
        <taxon>Magnoliopsida</taxon>
        <taxon>eudicotyledons</taxon>
        <taxon>Gunneridae</taxon>
        <taxon>Pentapetalae</taxon>
        <taxon>rosids</taxon>
        <taxon>malvids</taxon>
        <taxon>Sapindales</taxon>
        <taxon>Anacardiaceae</taxon>
        <taxon>Pistacia</taxon>
    </lineage>
</organism>
<evidence type="ECO:0000313" key="1">
    <source>
        <dbReference type="EMBL" id="KAJ0088561.1"/>
    </source>
</evidence>
<gene>
    <name evidence="1" type="ORF">Patl1_32498</name>
</gene>
<proteinExistence type="predicted"/>
<accession>A0ACC1APH5</accession>
<dbReference type="Proteomes" id="UP001164250">
    <property type="component" value="Chromosome 9"/>
</dbReference>
<evidence type="ECO:0000313" key="2">
    <source>
        <dbReference type="Proteomes" id="UP001164250"/>
    </source>
</evidence>
<protein>
    <submittedName>
        <fullName evidence="1">Uncharacterized protein</fullName>
    </submittedName>
</protein>
<sequence length="274" mass="30758">MTETLSSDKKSNNMLSSLGTASVEIIGNVKAPTKRRSRRVRQEVRNWGVDAEPSKTGESRLRYYRTKYQIPDDVILRALVEGDVPSNPSARFVAFYPCTFECGFILLLPNELRQILVKIKIALDTYRPNNGLGPDFVESVTVGRSKFVRLPDQRILLDVELLRTTGLEQVTASKGDLEQLKKLVEALKGTKKRKSTHSKSSSTIGKSLMKIQILSKSHVSVTGWSSAPTMSKTILSLKNIRFASHGPQGKTQMMSYRYKNLLEEWSKVTPRLSP</sequence>
<dbReference type="EMBL" id="CM047905">
    <property type="protein sequence ID" value="KAJ0088561.1"/>
    <property type="molecule type" value="Genomic_DNA"/>
</dbReference>
<reference evidence="2" key="1">
    <citation type="journal article" date="2023" name="G3 (Bethesda)">
        <title>Genome assembly and association tests identify interacting loci associated with vigor, precocity, and sex in interspecific pistachio rootstocks.</title>
        <authorList>
            <person name="Palmer W."/>
            <person name="Jacygrad E."/>
            <person name="Sagayaradj S."/>
            <person name="Cavanaugh K."/>
            <person name="Han R."/>
            <person name="Bertier L."/>
            <person name="Beede B."/>
            <person name="Kafkas S."/>
            <person name="Golino D."/>
            <person name="Preece J."/>
            <person name="Michelmore R."/>
        </authorList>
    </citation>
    <scope>NUCLEOTIDE SEQUENCE [LARGE SCALE GENOMIC DNA]</scope>
</reference>